<protein>
    <submittedName>
        <fullName evidence="2">Uncharacterized protein</fullName>
    </submittedName>
</protein>
<evidence type="ECO:0000256" key="1">
    <source>
        <dbReference type="SAM" id="MobiDB-lite"/>
    </source>
</evidence>
<feature type="compositionally biased region" description="Low complexity" evidence="1">
    <location>
        <begin position="47"/>
        <end position="63"/>
    </location>
</feature>
<feature type="compositionally biased region" description="Polar residues" evidence="1">
    <location>
        <begin position="67"/>
        <end position="76"/>
    </location>
</feature>
<gene>
    <name evidence="2" type="ORF">S06H3_30488</name>
</gene>
<accession>X1NR21</accession>
<comment type="caution">
    <text evidence="2">The sequence shown here is derived from an EMBL/GenBank/DDBJ whole genome shotgun (WGS) entry which is preliminary data.</text>
</comment>
<name>X1NR21_9ZZZZ</name>
<dbReference type="EMBL" id="BARV01017958">
    <property type="protein sequence ID" value="GAI29260.1"/>
    <property type="molecule type" value="Genomic_DNA"/>
</dbReference>
<organism evidence="2">
    <name type="scientific">marine sediment metagenome</name>
    <dbReference type="NCBI Taxonomy" id="412755"/>
    <lineage>
        <taxon>unclassified sequences</taxon>
        <taxon>metagenomes</taxon>
        <taxon>ecological metagenomes</taxon>
    </lineage>
</organism>
<evidence type="ECO:0000313" key="2">
    <source>
        <dbReference type="EMBL" id="GAI29260.1"/>
    </source>
</evidence>
<reference evidence="2" key="1">
    <citation type="journal article" date="2014" name="Front. Microbiol.">
        <title>High frequency of phylogenetically diverse reductive dehalogenase-homologous genes in deep subseafloor sedimentary metagenomes.</title>
        <authorList>
            <person name="Kawai M."/>
            <person name="Futagami T."/>
            <person name="Toyoda A."/>
            <person name="Takaki Y."/>
            <person name="Nishi S."/>
            <person name="Hori S."/>
            <person name="Arai W."/>
            <person name="Tsubouchi T."/>
            <person name="Morono Y."/>
            <person name="Uchiyama I."/>
            <person name="Ito T."/>
            <person name="Fujiyama A."/>
            <person name="Inagaki F."/>
            <person name="Takami H."/>
        </authorList>
    </citation>
    <scope>NUCLEOTIDE SEQUENCE</scope>
    <source>
        <strain evidence="2">Expedition CK06-06</strain>
    </source>
</reference>
<feature type="region of interest" description="Disordered" evidence="1">
    <location>
        <begin position="35"/>
        <end position="76"/>
    </location>
</feature>
<proteinExistence type="predicted"/>
<dbReference type="AlphaFoldDB" id="X1NR21"/>
<sequence>MGKPKKKLSAYNRYMSKALKGKMTGKTKAQRKAIFKAAAKGWKKGKSTPGSSKPKSRASPSRGNPTGGTRTMSRRNSFSMAKIYKAVRIVSLAAPGVMTALRTDLSPEHKIQKGLAMYTGVSPDGTFRLSDLKMGWEPFFWASIVTSVVPKLISFVKGIF</sequence>